<gene>
    <name evidence="4" type="ORF">HMPREF9628_00144</name>
</gene>
<dbReference type="Proteomes" id="UP000003379">
    <property type="component" value="Unassembled WGS sequence"/>
</dbReference>
<dbReference type="NCBIfam" id="TIGR01554">
    <property type="entry name" value="major_cap_HK97"/>
    <property type="match status" value="1"/>
</dbReference>
<evidence type="ECO:0000259" key="3">
    <source>
        <dbReference type="Pfam" id="PF05065"/>
    </source>
</evidence>
<reference evidence="4 5" key="1">
    <citation type="submission" date="2011-08" db="EMBL/GenBank/DDBJ databases">
        <title>The Genome Sequence of Eubacteriaceae bacterium CM5.</title>
        <authorList>
            <consortium name="The Broad Institute Genome Sequencing Platform"/>
            <person name="Earl A."/>
            <person name="Ward D."/>
            <person name="Feldgarden M."/>
            <person name="Gevers D."/>
            <person name="Sizova M."/>
            <person name="Hazen A."/>
            <person name="Epstein S."/>
            <person name="Young S.K."/>
            <person name="Zeng Q."/>
            <person name="Gargeya S."/>
            <person name="Fitzgerald M."/>
            <person name="Haas B."/>
            <person name="Abouelleil A."/>
            <person name="Alvarado L."/>
            <person name="Arachchi H.M."/>
            <person name="Berlin A."/>
            <person name="Brown A."/>
            <person name="Chapman S.B."/>
            <person name="Chen Z."/>
            <person name="Dunbar C."/>
            <person name="Freedman E."/>
            <person name="Gearin G."/>
            <person name="Gellesch M."/>
            <person name="Goldberg J."/>
            <person name="Griggs A."/>
            <person name="Gujja S."/>
            <person name="Heiman D."/>
            <person name="Howarth C."/>
            <person name="Larson L."/>
            <person name="Lui A."/>
            <person name="MacDonald P.J.P."/>
            <person name="Montmayeur A."/>
            <person name="Murphy C."/>
            <person name="Neiman D."/>
            <person name="Pearson M."/>
            <person name="Priest M."/>
            <person name="Roberts A."/>
            <person name="Saif S."/>
            <person name="Shea T."/>
            <person name="Shenoy N."/>
            <person name="Sisk P."/>
            <person name="Stolte C."/>
            <person name="Sykes S."/>
            <person name="Wortman J."/>
            <person name="Nusbaum C."/>
            <person name="Birren B."/>
        </authorList>
    </citation>
    <scope>NUCLEOTIDE SEQUENCE [LARGE SCALE GENOMIC DNA]</scope>
    <source>
        <strain evidence="4 5">CM5</strain>
    </source>
</reference>
<comment type="caution">
    <text evidence="4">The sequence shown here is derived from an EMBL/GenBank/DDBJ whole genome shotgun (WGS) entry which is preliminary data.</text>
</comment>
<comment type="subcellular location">
    <subcellularLocation>
        <location evidence="1">Virion</location>
    </subcellularLocation>
</comment>
<feature type="domain" description="Phage capsid-like C-terminal" evidence="3">
    <location>
        <begin position="107"/>
        <end position="375"/>
    </location>
</feature>
<dbReference type="SUPFAM" id="SSF56563">
    <property type="entry name" value="Major capsid protein gp5"/>
    <property type="match status" value="1"/>
</dbReference>
<feature type="coiled-coil region" evidence="2">
    <location>
        <begin position="4"/>
        <end position="83"/>
    </location>
</feature>
<evidence type="ECO:0000256" key="1">
    <source>
        <dbReference type="ARBA" id="ARBA00004328"/>
    </source>
</evidence>
<keyword evidence="2" id="KW-0175">Coiled coil</keyword>
<evidence type="ECO:0000313" key="5">
    <source>
        <dbReference type="Proteomes" id="UP000003379"/>
    </source>
</evidence>
<name>G9XA53_9FIRM</name>
<dbReference type="EMBL" id="AFZG01000001">
    <property type="protein sequence ID" value="EHL20299.1"/>
    <property type="molecule type" value="Genomic_DNA"/>
</dbReference>
<protein>
    <submittedName>
        <fullName evidence="4">HK97 family phage major capsid protein</fullName>
    </submittedName>
</protein>
<proteinExistence type="predicted"/>
<dbReference type="HOGENOM" id="CLU_733313_0_0_9"/>
<dbReference type="Gene3D" id="3.30.2400.10">
    <property type="entry name" value="Major capsid protein gp5"/>
    <property type="match status" value="1"/>
</dbReference>
<dbReference type="AlphaFoldDB" id="G9XA53"/>
<accession>G9XA53</accession>
<dbReference type="InterPro" id="IPR024455">
    <property type="entry name" value="Phage_capsid"/>
</dbReference>
<dbReference type="RefSeq" id="WP_009528444.1">
    <property type="nucleotide sequence ID" value="NZ_JH414596.1"/>
</dbReference>
<dbReference type="InterPro" id="IPR054612">
    <property type="entry name" value="Phage_capsid-like_C"/>
</dbReference>
<organism evidence="4 5">
    <name type="scientific">Peptoanaerobacter stomatis</name>
    <dbReference type="NCBI Taxonomy" id="796937"/>
    <lineage>
        <taxon>Bacteria</taxon>
        <taxon>Bacillati</taxon>
        <taxon>Bacillota</taxon>
        <taxon>Clostridia</taxon>
        <taxon>Peptostreptococcales</taxon>
        <taxon>Filifactoraceae</taxon>
        <taxon>Peptoanaerobacter</taxon>
    </lineage>
</organism>
<dbReference type="Pfam" id="PF05065">
    <property type="entry name" value="Phage_capsid"/>
    <property type="match status" value="1"/>
</dbReference>
<evidence type="ECO:0000256" key="2">
    <source>
        <dbReference type="SAM" id="Coils"/>
    </source>
</evidence>
<evidence type="ECO:0000313" key="4">
    <source>
        <dbReference type="EMBL" id="EHL20299.1"/>
    </source>
</evidence>
<sequence length="377" mass="42442">MKKLKGLYEKRNDLILEMEELTNKATEEKRGFEESEQSRLAEIRKEMKGLDEVIKAEEELRDIEKSQKTNTEEKRSIEEQETRAFANYIRGIVSEERAQNLDKSSNGAVIPTTIADKIIEKVKELSPIYELSTKFNVNGELVFPVWDESTEKITVAYADEFQALTSTSGKFTSVSLKGFLSGALTKVSRSLINNSDFDLTNYIINKMAEAVAEFLERELITGNAGKMKGLVTSTNEVKAAANNAITLDEIVALEMAVPQVYRKDGVFIMHPKTLLALRKLKYTDGRMVIQEDATKKFGYNLLGHEIYTSENAPEIATGKKVIYFGDMSGMYVKITETPTVDVLREKFADEHVLGVIVWLEMDSAIIETQKIACLKMA</sequence>